<gene>
    <name evidence="2" type="ORF">DPMN_078759</name>
</gene>
<evidence type="ECO:0000259" key="1">
    <source>
        <dbReference type="Pfam" id="PF18139"/>
    </source>
</evidence>
<dbReference type="Proteomes" id="UP000828390">
    <property type="component" value="Unassembled WGS sequence"/>
</dbReference>
<comment type="caution">
    <text evidence="2">The sequence shown here is derived from an EMBL/GenBank/DDBJ whole genome shotgun (WGS) entry which is preliminary data.</text>
</comment>
<feature type="non-terminal residue" evidence="2">
    <location>
        <position position="304"/>
    </location>
</feature>
<name>A0A9D3YPF9_DREPO</name>
<evidence type="ECO:0000313" key="3">
    <source>
        <dbReference type="Proteomes" id="UP000828390"/>
    </source>
</evidence>
<dbReference type="AlphaFoldDB" id="A0A9D3YPF9"/>
<accession>A0A9D3YPF9</accession>
<reference evidence="2" key="1">
    <citation type="journal article" date="2019" name="bioRxiv">
        <title>The Genome of the Zebra Mussel, Dreissena polymorpha: A Resource for Invasive Species Research.</title>
        <authorList>
            <person name="McCartney M.A."/>
            <person name="Auch B."/>
            <person name="Kono T."/>
            <person name="Mallez S."/>
            <person name="Zhang Y."/>
            <person name="Obille A."/>
            <person name="Becker A."/>
            <person name="Abrahante J.E."/>
            <person name="Garbe J."/>
            <person name="Badalamenti J.P."/>
            <person name="Herman A."/>
            <person name="Mangelson H."/>
            <person name="Liachko I."/>
            <person name="Sullivan S."/>
            <person name="Sone E.D."/>
            <person name="Koren S."/>
            <person name="Silverstein K.A.T."/>
            <person name="Beckman K.B."/>
            <person name="Gohl D.M."/>
        </authorList>
    </citation>
    <scope>NUCLEOTIDE SEQUENCE</scope>
    <source>
        <strain evidence="2">Duluth1</strain>
        <tissue evidence="2">Whole animal</tissue>
    </source>
</reference>
<keyword evidence="3" id="KW-1185">Reference proteome</keyword>
<reference evidence="2" key="2">
    <citation type="submission" date="2020-11" db="EMBL/GenBank/DDBJ databases">
        <authorList>
            <person name="McCartney M.A."/>
            <person name="Auch B."/>
            <person name="Kono T."/>
            <person name="Mallez S."/>
            <person name="Becker A."/>
            <person name="Gohl D.M."/>
            <person name="Silverstein K.A.T."/>
            <person name="Koren S."/>
            <person name="Bechman K.B."/>
            <person name="Herman A."/>
            <person name="Abrahante J.E."/>
            <person name="Garbe J."/>
        </authorList>
    </citation>
    <scope>NUCLEOTIDE SEQUENCE</scope>
    <source>
        <strain evidence="2">Duluth1</strain>
        <tissue evidence="2">Whole animal</tissue>
    </source>
</reference>
<dbReference type="Pfam" id="PF18139">
    <property type="entry name" value="LSDAT_euk"/>
    <property type="match status" value="1"/>
</dbReference>
<proteinExistence type="predicted"/>
<sequence length="304" mass="35137">TTGKIGFIMHVDKDLHGVILQIHVDGDLWLYNPKQVTLLTGERFIDILKTHFAIDKPSDENDKLVKAVMRGDAKDVYAIIHQAYTDFRELTSASFCVDHSGNFFVLDAKGERRTFTRDDRTKDISNANARKAVDTSFEFAPDDLVMILPSKQTFIELGTIIKIEKGRLNCLLISVCGKNDWYRQEDVTLVNRGFFDLLKEHLKTHEPAYERDEVQQAVNENDFEKMTAIIRKANKVDERVCEYKLTTTIDDLQVKENKERYLNPHHHLFVLVEDSTLNKFGGEIEFRAMLEKQISSEILRSRIK</sequence>
<feature type="non-terminal residue" evidence="2">
    <location>
        <position position="1"/>
    </location>
</feature>
<protein>
    <recommendedName>
        <fullName evidence="1">TRPM SLOG domain-containing protein</fullName>
    </recommendedName>
</protein>
<evidence type="ECO:0000313" key="2">
    <source>
        <dbReference type="EMBL" id="KAH3703716.1"/>
    </source>
</evidence>
<feature type="domain" description="TRPM SLOG" evidence="1">
    <location>
        <begin position="243"/>
        <end position="297"/>
    </location>
</feature>
<dbReference type="EMBL" id="JAIWYP010000015">
    <property type="protein sequence ID" value="KAH3703716.1"/>
    <property type="molecule type" value="Genomic_DNA"/>
</dbReference>
<dbReference type="InterPro" id="IPR041491">
    <property type="entry name" value="TRPM_SLOG"/>
</dbReference>
<organism evidence="2 3">
    <name type="scientific">Dreissena polymorpha</name>
    <name type="common">Zebra mussel</name>
    <name type="synonym">Mytilus polymorpha</name>
    <dbReference type="NCBI Taxonomy" id="45954"/>
    <lineage>
        <taxon>Eukaryota</taxon>
        <taxon>Metazoa</taxon>
        <taxon>Spiralia</taxon>
        <taxon>Lophotrochozoa</taxon>
        <taxon>Mollusca</taxon>
        <taxon>Bivalvia</taxon>
        <taxon>Autobranchia</taxon>
        <taxon>Heteroconchia</taxon>
        <taxon>Euheterodonta</taxon>
        <taxon>Imparidentia</taxon>
        <taxon>Neoheterodontei</taxon>
        <taxon>Myida</taxon>
        <taxon>Dreissenoidea</taxon>
        <taxon>Dreissenidae</taxon>
        <taxon>Dreissena</taxon>
    </lineage>
</organism>